<reference evidence="5" key="1">
    <citation type="submission" date="2022-07" db="EMBL/GenBank/DDBJ databases">
        <title>Fungi with potential for degradation of polypropylene.</title>
        <authorList>
            <person name="Gostincar C."/>
        </authorList>
    </citation>
    <scope>NUCLEOTIDE SEQUENCE</scope>
    <source>
        <strain evidence="5">EXF-13308</strain>
    </source>
</reference>
<gene>
    <name evidence="5" type="ORF">NKR23_g11181</name>
</gene>
<feature type="domain" description="DUF676" evidence="4">
    <location>
        <begin position="437"/>
        <end position="585"/>
    </location>
</feature>
<evidence type="ECO:0000313" key="5">
    <source>
        <dbReference type="EMBL" id="KAJ9132514.1"/>
    </source>
</evidence>
<dbReference type="AlphaFoldDB" id="A0AA38R418"/>
<feature type="compositionally biased region" description="Low complexity" evidence="3">
    <location>
        <begin position="747"/>
        <end position="761"/>
    </location>
</feature>
<dbReference type="Proteomes" id="UP001174694">
    <property type="component" value="Unassembled WGS sequence"/>
</dbReference>
<feature type="region of interest" description="Disordered" evidence="3">
    <location>
        <begin position="624"/>
        <end position="788"/>
    </location>
</feature>
<feature type="region of interest" description="Disordered" evidence="3">
    <location>
        <begin position="401"/>
        <end position="428"/>
    </location>
</feature>
<feature type="compositionally biased region" description="Basic and acidic residues" evidence="3">
    <location>
        <begin position="962"/>
        <end position="987"/>
    </location>
</feature>
<organism evidence="5 6">
    <name type="scientific">Pleurostoma richardsiae</name>
    <dbReference type="NCBI Taxonomy" id="41990"/>
    <lineage>
        <taxon>Eukaryota</taxon>
        <taxon>Fungi</taxon>
        <taxon>Dikarya</taxon>
        <taxon>Ascomycota</taxon>
        <taxon>Pezizomycotina</taxon>
        <taxon>Sordariomycetes</taxon>
        <taxon>Sordariomycetidae</taxon>
        <taxon>Calosphaeriales</taxon>
        <taxon>Pleurostomataceae</taxon>
        <taxon>Pleurostoma</taxon>
    </lineage>
</organism>
<evidence type="ECO:0000256" key="2">
    <source>
        <dbReference type="ARBA" id="ARBA00022963"/>
    </source>
</evidence>
<evidence type="ECO:0000256" key="3">
    <source>
        <dbReference type="SAM" id="MobiDB-lite"/>
    </source>
</evidence>
<evidence type="ECO:0000313" key="6">
    <source>
        <dbReference type="Proteomes" id="UP001174694"/>
    </source>
</evidence>
<proteinExistence type="inferred from homology"/>
<feature type="region of interest" description="Disordered" evidence="3">
    <location>
        <begin position="845"/>
        <end position="868"/>
    </location>
</feature>
<dbReference type="EMBL" id="JANBVO010000056">
    <property type="protein sequence ID" value="KAJ9132514.1"/>
    <property type="molecule type" value="Genomic_DNA"/>
</dbReference>
<evidence type="ECO:0000259" key="4">
    <source>
        <dbReference type="Pfam" id="PF05057"/>
    </source>
</evidence>
<feature type="compositionally biased region" description="Gly residues" evidence="3">
    <location>
        <begin position="1139"/>
        <end position="1155"/>
    </location>
</feature>
<comment type="similarity">
    <text evidence="1">Belongs to the putative lipase ROG1 family.</text>
</comment>
<keyword evidence="2" id="KW-0443">Lipid metabolism</keyword>
<feature type="region of interest" description="Disordered" evidence="3">
    <location>
        <begin position="310"/>
        <end position="352"/>
    </location>
</feature>
<evidence type="ECO:0000256" key="1">
    <source>
        <dbReference type="ARBA" id="ARBA00007920"/>
    </source>
</evidence>
<dbReference type="InterPro" id="IPR007751">
    <property type="entry name" value="DUF676_lipase-like"/>
</dbReference>
<feature type="region of interest" description="Disordered" evidence="3">
    <location>
        <begin position="961"/>
        <end position="1155"/>
    </location>
</feature>
<name>A0AA38R418_9PEZI</name>
<feature type="compositionally biased region" description="Basic and acidic residues" evidence="3">
    <location>
        <begin position="1060"/>
        <end position="1081"/>
    </location>
</feature>
<protein>
    <submittedName>
        <fullName evidence="5">DUF676-domain-containing protein</fullName>
    </submittedName>
</protein>
<feature type="domain" description="DUF676" evidence="4">
    <location>
        <begin position="268"/>
        <end position="310"/>
    </location>
</feature>
<dbReference type="SUPFAM" id="SSF53474">
    <property type="entry name" value="alpha/beta-Hydrolases"/>
    <property type="match status" value="1"/>
</dbReference>
<feature type="compositionally biased region" description="Basic and acidic residues" evidence="3">
    <location>
        <begin position="1030"/>
        <end position="1045"/>
    </location>
</feature>
<dbReference type="Pfam" id="PF05057">
    <property type="entry name" value="DUF676"/>
    <property type="match status" value="2"/>
</dbReference>
<feature type="compositionally biased region" description="Basic residues" evidence="3">
    <location>
        <begin position="310"/>
        <end position="320"/>
    </location>
</feature>
<feature type="region of interest" description="Disordered" evidence="3">
    <location>
        <begin position="221"/>
        <end position="270"/>
    </location>
</feature>
<dbReference type="PANTHER" id="PTHR12482">
    <property type="entry name" value="LIPASE ROG1-RELATED-RELATED"/>
    <property type="match status" value="1"/>
</dbReference>
<dbReference type="GO" id="GO:0047372">
    <property type="term" value="F:monoacylglycerol lipase activity"/>
    <property type="evidence" value="ECO:0007669"/>
    <property type="project" value="TreeGrafter"/>
</dbReference>
<feature type="compositionally biased region" description="Polar residues" evidence="3">
    <location>
        <begin position="690"/>
        <end position="708"/>
    </location>
</feature>
<feature type="compositionally biased region" description="Basic and acidic residues" evidence="3">
    <location>
        <begin position="255"/>
        <end position="265"/>
    </location>
</feature>
<feature type="compositionally biased region" description="Acidic residues" evidence="3">
    <location>
        <begin position="334"/>
        <end position="346"/>
    </location>
</feature>
<sequence length="1155" mass="124961">MLLLHQVGSLKIGEVARYTVTYTPSHDRILPSPEVLHLRIRNTSSVALRAAFVHGPYTLSVAAYPAHFNPNEKFENPRRYGVPEFEPMLKAGGTWSCALVVPDDIRQSAGTGGGHGGYFGGGPEREGESASWIIEVTSQVIFSTSAAVGYEVLLARDEKSLSMGSSLPVIGGNQAQVPQPGRVSDFQQSVGARDGRHPAQQKGVFSRAIRLKVEDTASLWNTPQLPGWKDGPANIPNGAPDGSDAAVKPAAASRKSTDRKEDQAPKKQKKVHLVVLTHGLHSNLGADMLYLKESIDAGVQQAKIDAKARKAKERAARRKQQQGNGEILGKVDEAGDDTEDEDDDEEVIVRGFSGNATRTERGIKYLGKRFARYILAMTYPDQPYLPASKVASEAISHAVKGGAASKQDAEGRPAHKHSTIHKSPDQACAHGGTRAYKITKISFIAHSLGGLVQTYAVAYIQKHSPHFFDLIEPINFIAMATPFLGLNHENPLYVKFALDFGLVGRTGQDLGLTWRAPTIARSGWGALVSNLGENAHKRVLGEPQPESKPLLRILPTGPAHTALKKFRNRTVYSNVVNDGIVPLRTSCLLFLDWQGLGRVEKARREAGLVETVVNFGWSELTGANVTSPRATPWTPVEETAEVSSDTATAASNEGHGDSHEVPQPSNDVMMEDDRQSLRAAAGTRQESHQEGGSSQDPQSTASTNNVNPFSGFFSLFRKDDSPKPLPAPSQKQRMIYERSQTVRFDESPSGSSTPSGKSKVTSGHELTDDSESGVSAPPRTTFFESAGDLLNPKLPTMDFIIDPSKRPRAIFHDRVYHPSDIPPPPLKKRPTGTLALRRKSFPAKSISSTSTLRSNGSEVSSPFPSPGINYQDSMLSARDYDDTVHTNPDKDPSEVIDSSNMKVEEKIARAYHKDLSWRKVLVKIEPDAHNNLIVRRMFANAFGWPVVKHLVDAHFSDSVAARTRDEDEQNTERARNINEPPDEHGAETRTQTSGKEEIREGEAGDPSAGGDSHRGSAGNDSVRPAAGDGTGDRTASEVREAEDKVPALPSSATPKTSASSERRRPSYDRLESATWSDRDWADSADESEEADDDLAFGPRKSLDERASDEDAQSGAAAGEKEQPAGPLSGAWNWTEKIVGKGGGRSPKSGGAGDGA</sequence>
<feature type="compositionally biased region" description="Low complexity" evidence="3">
    <location>
        <begin position="1046"/>
        <end position="1059"/>
    </location>
</feature>
<accession>A0AA38R418</accession>
<feature type="compositionally biased region" description="Acidic residues" evidence="3">
    <location>
        <begin position="1082"/>
        <end position="1094"/>
    </location>
</feature>
<dbReference type="InterPro" id="IPR044294">
    <property type="entry name" value="Lipase-like"/>
</dbReference>
<comment type="caution">
    <text evidence="5">The sequence shown here is derived from an EMBL/GenBank/DDBJ whole genome shotgun (WGS) entry which is preliminary data.</text>
</comment>
<dbReference type="Gene3D" id="3.40.50.1820">
    <property type="entry name" value="alpha/beta hydrolase"/>
    <property type="match status" value="1"/>
</dbReference>
<dbReference type="PANTHER" id="PTHR12482:SF62">
    <property type="entry name" value="LIPASE ROG1-RELATED"/>
    <property type="match status" value="1"/>
</dbReference>
<keyword evidence="6" id="KW-1185">Reference proteome</keyword>
<dbReference type="InterPro" id="IPR029058">
    <property type="entry name" value="AB_hydrolase_fold"/>
</dbReference>
<keyword evidence="2" id="KW-0442">Lipid degradation</keyword>
<feature type="compositionally biased region" description="Polar residues" evidence="3">
    <location>
        <begin position="641"/>
        <end position="651"/>
    </location>
</feature>
<dbReference type="GO" id="GO:0016042">
    <property type="term" value="P:lipid catabolic process"/>
    <property type="evidence" value="ECO:0007669"/>
    <property type="project" value="UniProtKB-KW"/>
</dbReference>